<dbReference type="RefSeq" id="WP_058297021.1">
    <property type="nucleotide sequence ID" value="NZ_FMAU01000001.1"/>
</dbReference>
<dbReference type="AlphaFoldDB" id="A0A0V8HP13"/>
<keyword evidence="1" id="KW-1133">Transmembrane helix</keyword>
<organism evidence="3 4">
    <name type="scientific">[Bacillus] enclensis</name>
    <dbReference type="NCBI Taxonomy" id="1402860"/>
    <lineage>
        <taxon>Bacteria</taxon>
        <taxon>Bacillati</taxon>
        <taxon>Bacillota</taxon>
        <taxon>Bacilli</taxon>
        <taxon>Bacillales</taxon>
        <taxon>Bacillaceae</taxon>
        <taxon>Rossellomorea</taxon>
    </lineage>
</organism>
<evidence type="ECO:0000256" key="1">
    <source>
        <dbReference type="SAM" id="Phobius"/>
    </source>
</evidence>
<dbReference type="OrthoDB" id="9776685at2"/>
<dbReference type="Pfam" id="PF12146">
    <property type="entry name" value="Hydrolase_4"/>
    <property type="match status" value="1"/>
</dbReference>
<dbReference type="EMBL" id="FMAU01000001">
    <property type="protein sequence ID" value="SCB72492.1"/>
    <property type="molecule type" value="Genomic_DNA"/>
</dbReference>
<dbReference type="PANTHER" id="PTHR43358:SF4">
    <property type="entry name" value="ALPHA_BETA HYDROLASE FOLD-1 DOMAIN-CONTAINING PROTEIN"/>
    <property type="match status" value="1"/>
</dbReference>
<dbReference type="Gene3D" id="3.40.50.1820">
    <property type="entry name" value="alpha/beta hydrolase"/>
    <property type="match status" value="1"/>
</dbReference>
<dbReference type="PANTHER" id="PTHR43358">
    <property type="entry name" value="ALPHA/BETA-HYDROLASE"/>
    <property type="match status" value="1"/>
</dbReference>
<dbReference type="InterPro" id="IPR029058">
    <property type="entry name" value="AB_hydrolase_fold"/>
</dbReference>
<reference evidence="4" key="1">
    <citation type="submission" date="2016-08" db="EMBL/GenBank/DDBJ databases">
        <authorList>
            <person name="Varghese N."/>
            <person name="Submissions Spin"/>
        </authorList>
    </citation>
    <scope>NUCLEOTIDE SEQUENCE [LARGE SCALE GENOMIC DNA]</scope>
    <source>
        <strain evidence="4">SGD-1123</strain>
    </source>
</reference>
<protein>
    <recommendedName>
        <fullName evidence="2">Serine aminopeptidase S33 domain-containing protein</fullName>
    </recommendedName>
</protein>
<feature type="transmembrane region" description="Helical" evidence="1">
    <location>
        <begin position="7"/>
        <end position="28"/>
    </location>
</feature>
<evidence type="ECO:0000313" key="3">
    <source>
        <dbReference type="EMBL" id="SCB72492.1"/>
    </source>
</evidence>
<gene>
    <name evidence="3" type="ORF">GA0061094_0070</name>
</gene>
<dbReference type="InterPro" id="IPR022742">
    <property type="entry name" value="Hydrolase_4"/>
</dbReference>
<keyword evidence="1" id="KW-0812">Transmembrane</keyword>
<name>A0A0V8HP13_9BACI</name>
<dbReference type="Proteomes" id="UP000181997">
    <property type="component" value="Unassembled WGS sequence"/>
</dbReference>
<proteinExistence type="predicted"/>
<accession>A0A0V8HP13</accession>
<keyword evidence="4" id="KW-1185">Reference proteome</keyword>
<dbReference type="SUPFAM" id="SSF53474">
    <property type="entry name" value="alpha/beta-Hydrolases"/>
    <property type="match status" value="1"/>
</dbReference>
<keyword evidence="1" id="KW-0472">Membrane</keyword>
<evidence type="ECO:0000313" key="4">
    <source>
        <dbReference type="Proteomes" id="UP000181997"/>
    </source>
</evidence>
<feature type="domain" description="Serine aminopeptidase S33" evidence="2">
    <location>
        <begin position="99"/>
        <end position="217"/>
    </location>
</feature>
<dbReference type="InterPro" id="IPR052920">
    <property type="entry name" value="DNA-binding_regulatory"/>
</dbReference>
<evidence type="ECO:0000259" key="2">
    <source>
        <dbReference type="Pfam" id="PF12146"/>
    </source>
</evidence>
<sequence>MIKRIGYTVCWLIVITMIVLFGAASYFYNLAINRSDEAIKLYGTEEAVKAVSALEEEQERLQELTSWTESQDFEEVEIESDDGLTLSAVYLKNDAPIGKTVILAHGYKGSNEQLPEVTRYYYDKGYDILKPDARGHGKSEGDYIGMGWDDRNDMRKWIDYLIEEKNEKAIFLHGFSMGASTVLMTSGEDLPDQVKGIIADSGYTSVEEEMAHQLKHLYNLPSFPLIDITSKVTESKAGYSFDEASALNQVKKKKDDLPLFIIHGDKDELVPSEMAQRLYENAAGMRELWIIPGVGHTQGFLDEGEEYKRRLNGFIEEAMKQ</sequence>